<evidence type="ECO:0000313" key="3">
    <source>
        <dbReference type="Proteomes" id="UP000322667"/>
    </source>
</evidence>
<reference evidence="2 3" key="1">
    <citation type="submission" date="2019-07" db="EMBL/GenBank/DDBJ databases">
        <title>WGS assembly of Gossypium tomentosum.</title>
        <authorList>
            <person name="Chen Z.J."/>
            <person name="Sreedasyam A."/>
            <person name="Ando A."/>
            <person name="Song Q."/>
            <person name="De L."/>
            <person name="Hulse-Kemp A."/>
            <person name="Ding M."/>
            <person name="Ye W."/>
            <person name="Kirkbride R."/>
            <person name="Jenkins J."/>
            <person name="Plott C."/>
            <person name="Lovell J."/>
            <person name="Lin Y.-M."/>
            <person name="Vaughn R."/>
            <person name="Liu B."/>
            <person name="Li W."/>
            <person name="Simpson S."/>
            <person name="Scheffler B."/>
            <person name="Saski C."/>
            <person name="Grover C."/>
            <person name="Hu G."/>
            <person name="Conover J."/>
            <person name="Carlson J."/>
            <person name="Shu S."/>
            <person name="Boston L."/>
            <person name="Williams M."/>
            <person name="Peterson D."/>
            <person name="Mcgee K."/>
            <person name="Jones D."/>
            <person name="Wendel J."/>
            <person name="Stelly D."/>
            <person name="Grimwood J."/>
            <person name="Schmutz J."/>
        </authorList>
    </citation>
    <scope>NUCLEOTIDE SEQUENCE [LARGE SCALE GENOMIC DNA]</scope>
    <source>
        <strain evidence="2">7179.01</strain>
    </source>
</reference>
<evidence type="ECO:0000256" key="1">
    <source>
        <dbReference type="SAM" id="MobiDB-lite"/>
    </source>
</evidence>
<evidence type="ECO:0000313" key="2">
    <source>
        <dbReference type="EMBL" id="TYH96649.1"/>
    </source>
</evidence>
<feature type="compositionally biased region" description="Basic and acidic residues" evidence="1">
    <location>
        <begin position="31"/>
        <end position="41"/>
    </location>
</feature>
<dbReference type="Proteomes" id="UP000322667">
    <property type="component" value="Chromosome A12"/>
</dbReference>
<dbReference type="AlphaFoldDB" id="A0A5D2N1M4"/>
<protein>
    <submittedName>
        <fullName evidence="2">Uncharacterized protein</fullName>
    </submittedName>
</protein>
<gene>
    <name evidence="2" type="ORF">ES332_A12G192000v1</name>
</gene>
<name>A0A5D2N1M4_GOSTO</name>
<sequence length="76" mass="8537">MASSAPNAPPLRRGSRLENKGNKMHPLVRIHAGERAPDGRNRRYGGGHGALRWYGHVDVEMRTRAAARLLQRKRVT</sequence>
<feature type="region of interest" description="Disordered" evidence="1">
    <location>
        <begin position="1"/>
        <end position="44"/>
    </location>
</feature>
<accession>A0A5D2N1M4</accession>
<keyword evidence="3" id="KW-1185">Reference proteome</keyword>
<dbReference type="EMBL" id="CM017621">
    <property type="protein sequence ID" value="TYH96649.1"/>
    <property type="molecule type" value="Genomic_DNA"/>
</dbReference>
<organism evidence="2 3">
    <name type="scientific">Gossypium tomentosum</name>
    <name type="common">Hawaiian cotton</name>
    <name type="synonym">Gossypium sandvicense</name>
    <dbReference type="NCBI Taxonomy" id="34277"/>
    <lineage>
        <taxon>Eukaryota</taxon>
        <taxon>Viridiplantae</taxon>
        <taxon>Streptophyta</taxon>
        <taxon>Embryophyta</taxon>
        <taxon>Tracheophyta</taxon>
        <taxon>Spermatophyta</taxon>
        <taxon>Magnoliopsida</taxon>
        <taxon>eudicotyledons</taxon>
        <taxon>Gunneridae</taxon>
        <taxon>Pentapetalae</taxon>
        <taxon>rosids</taxon>
        <taxon>malvids</taxon>
        <taxon>Malvales</taxon>
        <taxon>Malvaceae</taxon>
        <taxon>Malvoideae</taxon>
        <taxon>Gossypium</taxon>
    </lineage>
</organism>
<proteinExistence type="predicted"/>